<dbReference type="Pfam" id="PF03099">
    <property type="entry name" value="BPL_LplA_LipB"/>
    <property type="match status" value="1"/>
</dbReference>
<feature type="domain" description="BPL/LPL catalytic" evidence="5">
    <location>
        <begin position="10"/>
        <end position="189"/>
    </location>
</feature>
<keyword evidence="1 6" id="KW-0436">Ligase</keyword>
<reference evidence="7" key="1">
    <citation type="journal article" date="2019" name="Int. J. Syst. Evol. Microbiol.">
        <title>The Global Catalogue of Microorganisms (GCM) 10K type strain sequencing project: providing services to taxonomists for standard genome sequencing and annotation.</title>
        <authorList>
            <consortium name="The Broad Institute Genomics Platform"/>
            <consortium name="The Broad Institute Genome Sequencing Center for Infectious Disease"/>
            <person name="Wu L."/>
            <person name="Ma J."/>
        </authorList>
    </citation>
    <scope>NUCLEOTIDE SEQUENCE [LARGE SCALE GENOMIC DNA]</scope>
    <source>
        <strain evidence="7">JCM 17738</strain>
    </source>
</reference>
<dbReference type="Pfam" id="PF02237">
    <property type="entry name" value="BPL_C"/>
    <property type="match status" value="1"/>
</dbReference>
<organism evidence="6 7">
    <name type="scientific">Ornithinibacter aureus</name>
    <dbReference type="NCBI Taxonomy" id="622664"/>
    <lineage>
        <taxon>Bacteria</taxon>
        <taxon>Bacillati</taxon>
        <taxon>Actinomycetota</taxon>
        <taxon>Actinomycetes</taxon>
        <taxon>Micrococcales</taxon>
        <taxon>Intrasporangiaceae</taxon>
        <taxon>Ornithinibacter</taxon>
    </lineage>
</organism>
<dbReference type="NCBIfam" id="TIGR00121">
    <property type="entry name" value="birA_ligase"/>
    <property type="match status" value="1"/>
</dbReference>
<accession>A0ABP8JYE7</accession>
<dbReference type="Gene3D" id="2.30.30.100">
    <property type="match status" value="1"/>
</dbReference>
<dbReference type="PANTHER" id="PTHR12835">
    <property type="entry name" value="BIOTIN PROTEIN LIGASE"/>
    <property type="match status" value="1"/>
</dbReference>
<keyword evidence="7" id="KW-1185">Reference proteome</keyword>
<protein>
    <recommendedName>
        <fullName evidence="3">biotin--[biotin carboxyl-carrier protein] ligase</fullName>
        <ecNumber evidence="3">6.3.4.15</ecNumber>
    </recommendedName>
</protein>
<dbReference type="PANTHER" id="PTHR12835:SF5">
    <property type="entry name" value="BIOTIN--PROTEIN LIGASE"/>
    <property type="match status" value="1"/>
</dbReference>
<evidence type="ECO:0000256" key="4">
    <source>
        <dbReference type="SAM" id="MobiDB-lite"/>
    </source>
</evidence>
<dbReference type="EMBL" id="BAABFX010000029">
    <property type="protein sequence ID" value="GAA4398038.1"/>
    <property type="molecule type" value="Genomic_DNA"/>
</dbReference>
<dbReference type="GO" id="GO:0016874">
    <property type="term" value="F:ligase activity"/>
    <property type="evidence" value="ECO:0007669"/>
    <property type="project" value="UniProtKB-KW"/>
</dbReference>
<dbReference type="Gene3D" id="3.30.930.10">
    <property type="entry name" value="Bira Bifunctional Protein, Domain 2"/>
    <property type="match status" value="1"/>
</dbReference>
<dbReference type="EC" id="6.3.4.15" evidence="3"/>
<evidence type="ECO:0000259" key="5">
    <source>
        <dbReference type="PROSITE" id="PS51733"/>
    </source>
</evidence>
<dbReference type="PROSITE" id="PS51733">
    <property type="entry name" value="BPL_LPL_CATALYTIC"/>
    <property type="match status" value="1"/>
</dbReference>
<name>A0ABP8JYE7_9MICO</name>
<dbReference type="Proteomes" id="UP001500390">
    <property type="component" value="Unassembled WGS sequence"/>
</dbReference>
<comment type="caution">
    <text evidence="6">The sequence shown here is derived from an EMBL/GenBank/DDBJ whole genome shotgun (WGS) entry which is preliminary data.</text>
</comment>
<dbReference type="CDD" id="cd16442">
    <property type="entry name" value="BPL"/>
    <property type="match status" value="1"/>
</dbReference>
<evidence type="ECO:0000313" key="7">
    <source>
        <dbReference type="Proteomes" id="UP001500390"/>
    </source>
</evidence>
<feature type="region of interest" description="Disordered" evidence="4">
    <location>
        <begin position="1"/>
        <end position="24"/>
    </location>
</feature>
<keyword evidence="2" id="KW-0092">Biotin</keyword>
<gene>
    <name evidence="6" type="ORF">GCM10023153_22540</name>
</gene>
<dbReference type="InterPro" id="IPR045864">
    <property type="entry name" value="aa-tRNA-synth_II/BPL/LPL"/>
</dbReference>
<sequence length="255" mass="26276">MSQNPDQRPLSERSVTPGAPWPPIEVFDRLGSTNDEVRAAPSPWRVVVAEQQDAGRGRLGRTWTTTPGTSLAVSVFVPPPASGPSWVPLLAGLAVHRAVAEVAGLETALKWPNDVLVPADGDRKLAGLLCEWTADGVIVGLGINVDTAREDLPLDTATSLRATGAPGVDRAALLSAFLTHLASLLRDDSGPGGSAQAAYVAACSTVGRTVEVHLPGGAVVHGIGTGVDAAGRLTVRDESGTQSVSAGDVVHVRSR</sequence>
<evidence type="ECO:0000256" key="1">
    <source>
        <dbReference type="ARBA" id="ARBA00022598"/>
    </source>
</evidence>
<proteinExistence type="predicted"/>
<dbReference type="InterPro" id="IPR004408">
    <property type="entry name" value="Biotin_CoA_COase_ligase"/>
</dbReference>
<evidence type="ECO:0000256" key="2">
    <source>
        <dbReference type="ARBA" id="ARBA00023267"/>
    </source>
</evidence>
<dbReference type="InterPro" id="IPR004143">
    <property type="entry name" value="BPL_LPL_catalytic"/>
</dbReference>
<dbReference type="RefSeq" id="WP_159903790.1">
    <property type="nucleotide sequence ID" value="NZ_BAABFX010000029.1"/>
</dbReference>
<evidence type="ECO:0000256" key="3">
    <source>
        <dbReference type="ARBA" id="ARBA00024227"/>
    </source>
</evidence>
<dbReference type="SUPFAM" id="SSF55681">
    <property type="entry name" value="Class II aaRS and biotin synthetases"/>
    <property type="match status" value="1"/>
</dbReference>
<evidence type="ECO:0000313" key="6">
    <source>
        <dbReference type="EMBL" id="GAA4398038.1"/>
    </source>
</evidence>
<dbReference type="InterPro" id="IPR003142">
    <property type="entry name" value="BPL_C"/>
</dbReference>